<protein>
    <submittedName>
        <fullName evidence="1">Uncharacterized protein</fullName>
    </submittedName>
</protein>
<proteinExistence type="predicted"/>
<accession>A0A564Z3H6</accession>
<name>A0A564Z3H6_HYMDI</name>
<organism evidence="1 2">
    <name type="scientific">Hymenolepis diminuta</name>
    <name type="common">Rat tapeworm</name>
    <dbReference type="NCBI Taxonomy" id="6216"/>
    <lineage>
        <taxon>Eukaryota</taxon>
        <taxon>Metazoa</taxon>
        <taxon>Spiralia</taxon>
        <taxon>Lophotrochozoa</taxon>
        <taxon>Platyhelminthes</taxon>
        <taxon>Cestoda</taxon>
        <taxon>Eucestoda</taxon>
        <taxon>Cyclophyllidea</taxon>
        <taxon>Hymenolepididae</taxon>
        <taxon>Hymenolepis</taxon>
    </lineage>
</organism>
<dbReference type="EMBL" id="CABIJS010000599">
    <property type="protein sequence ID" value="VUZ54035.1"/>
    <property type="molecule type" value="Genomic_DNA"/>
</dbReference>
<gene>
    <name evidence="1" type="ORF">WMSIL1_LOCUS12233</name>
</gene>
<dbReference type="AlphaFoldDB" id="A0A564Z3H6"/>
<dbReference type="Proteomes" id="UP000321570">
    <property type="component" value="Unassembled WGS sequence"/>
</dbReference>
<reference evidence="1 2" key="1">
    <citation type="submission" date="2019-07" db="EMBL/GenBank/DDBJ databases">
        <authorList>
            <person name="Jastrzebski P J."/>
            <person name="Paukszto L."/>
            <person name="Jastrzebski P J."/>
        </authorList>
    </citation>
    <scope>NUCLEOTIDE SEQUENCE [LARGE SCALE GENOMIC DNA]</scope>
    <source>
        <strain evidence="1 2">WMS-il1</strain>
    </source>
</reference>
<keyword evidence="2" id="KW-1185">Reference proteome</keyword>
<evidence type="ECO:0000313" key="2">
    <source>
        <dbReference type="Proteomes" id="UP000321570"/>
    </source>
</evidence>
<evidence type="ECO:0000313" key="1">
    <source>
        <dbReference type="EMBL" id="VUZ54035.1"/>
    </source>
</evidence>
<sequence length="82" mass="9951">MEQFSKHLNMHSKISEDPILKLCPEKLILRVSEFHHDPRSELAFNNWFRKCKDGARKDSADALRRKELESYFKYWEPRNTRT</sequence>